<reference evidence="2" key="1">
    <citation type="submission" date="2022-06" db="EMBL/GenBank/DDBJ databases">
        <title>Genome sequencing of Brevibacillus sp. BB3-R1.</title>
        <authorList>
            <person name="Heo J."/>
            <person name="Lee D."/>
            <person name="Won M."/>
            <person name="Han B.-H."/>
            <person name="Hong S.-B."/>
            <person name="Kwon S.-W."/>
        </authorList>
    </citation>
    <scope>NUCLEOTIDE SEQUENCE</scope>
    <source>
        <strain evidence="2">BB3-R1</strain>
    </source>
</reference>
<sequence length="242" mass="27905">MIEQITALYDKNLSCPHCQAAFSSKRVRSGSLSMLKRDSDFCTYFKEQALNPILYTVNVCPSCGFAFTDLFDERLAPGQKKLVSELISAKWTPKELGGIRSLPAAVAAYKLAIYAAELTDQVHSVKAGLYLRLAWLYRFTANAAEERRFLQIAVHEYEQSYIHSDYTRGEKEMSEVRILYLIGDLMRRIEQYDKAIQYFSHALEFRNRTIETGILQMAQDQWAQAREEYKEKKKQPQVAMIS</sequence>
<protein>
    <submittedName>
        <fullName evidence="2">DUF2225 domain-containing protein</fullName>
    </submittedName>
</protein>
<dbReference type="SUPFAM" id="SSF48452">
    <property type="entry name" value="TPR-like"/>
    <property type="match status" value="1"/>
</dbReference>
<proteinExistence type="predicted"/>
<feature type="repeat" description="TPR" evidence="1">
    <location>
        <begin position="176"/>
        <end position="209"/>
    </location>
</feature>
<evidence type="ECO:0000313" key="2">
    <source>
        <dbReference type="EMBL" id="USG64277.1"/>
    </source>
</evidence>
<dbReference type="Gene3D" id="1.25.40.10">
    <property type="entry name" value="Tetratricopeptide repeat domain"/>
    <property type="match status" value="1"/>
</dbReference>
<dbReference type="InterPro" id="IPR018708">
    <property type="entry name" value="DUF2225"/>
</dbReference>
<dbReference type="RefSeq" id="WP_251871391.1">
    <property type="nucleotide sequence ID" value="NZ_CP098755.1"/>
</dbReference>
<dbReference type="EMBL" id="CP098755">
    <property type="protein sequence ID" value="USG64277.1"/>
    <property type="molecule type" value="Genomic_DNA"/>
</dbReference>
<dbReference type="Pfam" id="PF09986">
    <property type="entry name" value="DUF2225"/>
    <property type="match status" value="1"/>
</dbReference>
<keyword evidence="3" id="KW-1185">Reference proteome</keyword>
<accession>A0ABY4WEA6</accession>
<dbReference type="InterPro" id="IPR019734">
    <property type="entry name" value="TPR_rpt"/>
</dbReference>
<organism evidence="2 3">
    <name type="scientific">Brevibacillus ruminantium</name>
    <dbReference type="NCBI Taxonomy" id="2950604"/>
    <lineage>
        <taxon>Bacteria</taxon>
        <taxon>Bacillati</taxon>
        <taxon>Bacillota</taxon>
        <taxon>Bacilli</taxon>
        <taxon>Bacillales</taxon>
        <taxon>Paenibacillaceae</taxon>
        <taxon>Brevibacillus</taxon>
    </lineage>
</organism>
<evidence type="ECO:0000256" key="1">
    <source>
        <dbReference type="PROSITE-ProRule" id="PRU00339"/>
    </source>
</evidence>
<dbReference type="PROSITE" id="PS50005">
    <property type="entry name" value="TPR"/>
    <property type="match status" value="1"/>
</dbReference>
<dbReference type="InterPro" id="IPR011990">
    <property type="entry name" value="TPR-like_helical_dom_sf"/>
</dbReference>
<keyword evidence="1" id="KW-0802">TPR repeat</keyword>
<gene>
    <name evidence="2" type="ORF">NDK47_19245</name>
</gene>
<name>A0ABY4WEA6_9BACL</name>
<dbReference type="Proteomes" id="UP001056500">
    <property type="component" value="Chromosome"/>
</dbReference>
<evidence type="ECO:0000313" key="3">
    <source>
        <dbReference type="Proteomes" id="UP001056500"/>
    </source>
</evidence>